<keyword evidence="2" id="KW-1185">Reference proteome</keyword>
<comment type="caution">
    <text evidence="1">The sequence shown here is derived from an EMBL/GenBank/DDBJ whole genome shotgun (WGS) entry which is preliminary data.</text>
</comment>
<sequence>MGWLFKNREDAITCNSDAAADAWRQAAKAKKTGDAKAVKAWTDWARDCDQTATGFANGDYDDVLKNP</sequence>
<dbReference type="Proteomes" id="UP000562352">
    <property type="component" value="Unassembled WGS sequence"/>
</dbReference>
<proteinExistence type="predicted"/>
<protein>
    <submittedName>
        <fullName evidence="1">Uncharacterized protein</fullName>
    </submittedName>
</protein>
<dbReference type="EMBL" id="JACHJJ010000041">
    <property type="protein sequence ID" value="MBB5967881.1"/>
    <property type="molecule type" value="Genomic_DNA"/>
</dbReference>
<accession>A0A841DCN3</accession>
<dbReference type="RefSeq" id="WP_184948581.1">
    <property type="nucleotide sequence ID" value="NZ_BAAAWZ010000004.1"/>
</dbReference>
<organism evidence="1 2">
    <name type="scientific">Planomonospora venezuelensis</name>
    <dbReference type="NCBI Taxonomy" id="1999"/>
    <lineage>
        <taxon>Bacteria</taxon>
        <taxon>Bacillati</taxon>
        <taxon>Actinomycetota</taxon>
        <taxon>Actinomycetes</taxon>
        <taxon>Streptosporangiales</taxon>
        <taxon>Streptosporangiaceae</taxon>
        <taxon>Planomonospora</taxon>
    </lineage>
</organism>
<gene>
    <name evidence="1" type="ORF">FHS22_007195</name>
</gene>
<dbReference type="AlphaFoldDB" id="A0A841DCN3"/>
<evidence type="ECO:0000313" key="1">
    <source>
        <dbReference type="EMBL" id="MBB5967881.1"/>
    </source>
</evidence>
<name>A0A841DCN3_PLAVE</name>
<evidence type="ECO:0000313" key="2">
    <source>
        <dbReference type="Proteomes" id="UP000562352"/>
    </source>
</evidence>
<reference evidence="1 2" key="1">
    <citation type="submission" date="2020-08" db="EMBL/GenBank/DDBJ databases">
        <title>Genomic Encyclopedia of Type Strains, Phase III (KMG-III): the genomes of soil and plant-associated and newly described type strains.</title>
        <authorList>
            <person name="Whitman W."/>
        </authorList>
    </citation>
    <scope>NUCLEOTIDE SEQUENCE [LARGE SCALE GENOMIC DNA]</scope>
    <source>
        <strain evidence="1 2">CECT 3303</strain>
    </source>
</reference>